<dbReference type="AlphaFoldDB" id="A0A3B1DAM7"/>
<protein>
    <submittedName>
        <fullName evidence="1">Uncharacterized protein</fullName>
    </submittedName>
</protein>
<reference evidence="1" key="1">
    <citation type="submission" date="2018-06" db="EMBL/GenBank/DDBJ databases">
        <authorList>
            <person name="Zhirakovskaya E."/>
        </authorList>
    </citation>
    <scope>NUCLEOTIDE SEQUENCE</scope>
</reference>
<evidence type="ECO:0000313" key="1">
    <source>
        <dbReference type="EMBL" id="VAX28825.1"/>
    </source>
</evidence>
<feature type="non-terminal residue" evidence="1">
    <location>
        <position position="24"/>
    </location>
</feature>
<dbReference type="EMBL" id="UOGH01000098">
    <property type="protein sequence ID" value="VAX28825.1"/>
    <property type="molecule type" value="Genomic_DNA"/>
</dbReference>
<accession>A0A3B1DAM7</accession>
<name>A0A3B1DAM7_9ZZZZ</name>
<gene>
    <name evidence="1" type="ORF">MNBD_NITROSPIRAE02-1317</name>
</gene>
<organism evidence="1">
    <name type="scientific">hydrothermal vent metagenome</name>
    <dbReference type="NCBI Taxonomy" id="652676"/>
    <lineage>
        <taxon>unclassified sequences</taxon>
        <taxon>metagenomes</taxon>
        <taxon>ecological metagenomes</taxon>
    </lineage>
</organism>
<sequence>MKELRITAGTAKGRRLKAVAVSER</sequence>
<proteinExistence type="predicted"/>